<dbReference type="GO" id="GO:0097193">
    <property type="term" value="P:intrinsic apoptotic signaling pathway"/>
    <property type="evidence" value="ECO:0007669"/>
    <property type="project" value="InterPro"/>
</dbReference>
<keyword evidence="5" id="KW-0496">Mitochondrion</keyword>
<evidence type="ECO:0000256" key="2">
    <source>
        <dbReference type="ARBA" id="ARBA00005453"/>
    </source>
</evidence>
<dbReference type="Pfam" id="PF10231">
    <property type="entry name" value="COA8"/>
    <property type="match status" value="1"/>
</dbReference>
<accession>A0A131Y9C3</accession>
<evidence type="ECO:0000256" key="4">
    <source>
        <dbReference type="ARBA" id="ARBA00022946"/>
    </source>
</evidence>
<dbReference type="AlphaFoldDB" id="A0A131Y9C3"/>
<dbReference type="PANTHER" id="PTHR31107">
    <property type="entry name" value="APOPTOGENIC PROTEIN 1, MITOCHONDRIAL"/>
    <property type="match status" value="1"/>
</dbReference>
<dbReference type="EMBL" id="GEFM01000701">
    <property type="protein sequence ID" value="JAP75095.1"/>
    <property type="molecule type" value="mRNA"/>
</dbReference>
<evidence type="ECO:0000256" key="1">
    <source>
        <dbReference type="ARBA" id="ARBA00004443"/>
    </source>
</evidence>
<organism evidence="7">
    <name type="scientific">Ixodes ricinus</name>
    <name type="common">Common tick</name>
    <name type="synonym">Acarus ricinus</name>
    <dbReference type="NCBI Taxonomy" id="34613"/>
    <lineage>
        <taxon>Eukaryota</taxon>
        <taxon>Metazoa</taxon>
        <taxon>Ecdysozoa</taxon>
        <taxon>Arthropoda</taxon>
        <taxon>Chelicerata</taxon>
        <taxon>Arachnida</taxon>
        <taxon>Acari</taxon>
        <taxon>Parasitiformes</taxon>
        <taxon>Ixodida</taxon>
        <taxon>Ixodoidea</taxon>
        <taxon>Ixodidae</taxon>
        <taxon>Ixodinae</taxon>
        <taxon>Ixodes</taxon>
    </lineage>
</organism>
<reference evidence="7" key="1">
    <citation type="submission" date="2016-02" db="EMBL/GenBank/DDBJ databases">
        <title>RNAseq analyses of the midgut from blood- or serum-fed Ixodes ricinus ticks.</title>
        <authorList>
            <person name="Perner J."/>
            <person name="Provaznik J."/>
            <person name="Schrenkova J."/>
            <person name="Urbanova V."/>
            <person name="Ribeiro J.M."/>
            <person name="Kopacek P."/>
        </authorList>
    </citation>
    <scope>NUCLEOTIDE SEQUENCE</scope>
    <source>
        <tissue evidence="7">Gut</tissue>
    </source>
</reference>
<evidence type="ECO:0000256" key="5">
    <source>
        <dbReference type="ARBA" id="ARBA00023128"/>
    </source>
</evidence>
<evidence type="ECO:0000313" key="7">
    <source>
        <dbReference type="EMBL" id="JAP75095.1"/>
    </source>
</evidence>
<proteinExistence type="evidence at transcript level"/>
<keyword evidence="4" id="KW-0809">Transit peptide</keyword>
<comment type="similarity">
    <text evidence="2">Belongs to the COA8 family.</text>
</comment>
<evidence type="ECO:0000256" key="3">
    <source>
        <dbReference type="ARBA" id="ARBA00022792"/>
    </source>
</evidence>
<dbReference type="GO" id="GO:0005743">
    <property type="term" value="C:mitochondrial inner membrane"/>
    <property type="evidence" value="ECO:0007669"/>
    <property type="project" value="UniProtKB-SubCell"/>
</dbReference>
<protein>
    <submittedName>
        <fullName evidence="7">Uncharacterized protein</fullName>
    </submittedName>
</protein>
<comment type="subcellular location">
    <subcellularLocation>
        <location evidence="1">Mitochondrion inner membrane</location>
        <topology evidence="1">Peripheral membrane protein</topology>
        <orientation evidence="1">Matrix side</orientation>
    </subcellularLocation>
</comment>
<dbReference type="InterPro" id="IPR018796">
    <property type="entry name" value="COA8"/>
</dbReference>
<keyword evidence="6" id="KW-0472">Membrane</keyword>
<dbReference type="PANTHER" id="PTHR31107:SF2">
    <property type="entry name" value="CYTOCHROME C OXIDASE ASSEMBLY FACTOR 8"/>
    <property type="match status" value="1"/>
</dbReference>
<sequence>MKGIKRFLSLLSKNNKTASVKVNKSQDMVRPQDVARLSSVATLVSPPDPVSNLRHVKLRVPENESPAEAQFRTQYTAVQDWNQEYWTTHNTDFQRKKDEFTRRKLEEYSRQGIKKENVPAEEMAEFYRTFLNDNHQKHMQYNWTWYKKNFGLLWPAIKSNWAYYSRELQNGGFQKIR</sequence>
<keyword evidence="3" id="KW-0999">Mitochondrion inner membrane</keyword>
<evidence type="ECO:0000256" key="6">
    <source>
        <dbReference type="ARBA" id="ARBA00023136"/>
    </source>
</evidence>
<name>A0A131Y9C3_IXORI</name>